<name>A0A9D4ZQV6_ADICA</name>
<proteinExistence type="predicted"/>
<evidence type="ECO:0000313" key="2">
    <source>
        <dbReference type="Proteomes" id="UP000886520"/>
    </source>
</evidence>
<evidence type="ECO:0000313" key="1">
    <source>
        <dbReference type="EMBL" id="KAI5082571.1"/>
    </source>
</evidence>
<reference evidence="1" key="1">
    <citation type="submission" date="2021-01" db="EMBL/GenBank/DDBJ databases">
        <title>Adiantum capillus-veneris genome.</title>
        <authorList>
            <person name="Fang Y."/>
            <person name="Liao Q."/>
        </authorList>
    </citation>
    <scope>NUCLEOTIDE SEQUENCE</scope>
    <source>
        <strain evidence="1">H3</strain>
        <tissue evidence="1">Leaf</tissue>
    </source>
</reference>
<dbReference type="EMBL" id="JABFUD020000003">
    <property type="protein sequence ID" value="KAI5082571.1"/>
    <property type="molecule type" value="Genomic_DNA"/>
</dbReference>
<sequence length="105" mass="11687">MVKLWLASCCPSSSRTLGMRELEASTCGEREISSNPLSRCLFHWQAIGSLRSFLPWLSIDLLIKSGDCSSHSFRPLSSSSIKVLRFAPNSLKRWTTILGLSLAKE</sequence>
<gene>
    <name evidence="1" type="ORF">GOP47_0002314</name>
</gene>
<dbReference type="AlphaFoldDB" id="A0A9D4ZQV6"/>
<dbReference type="Proteomes" id="UP000886520">
    <property type="component" value="Chromosome 2"/>
</dbReference>
<organism evidence="1 2">
    <name type="scientific">Adiantum capillus-veneris</name>
    <name type="common">Maidenhair fern</name>
    <dbReference type="NCBI Taxonomy" id="13818"/>
    <lineage>
        <taxon>Eukaryota</taxon>
        <taxon>Viridiplantae</taxon>
        <taxon>Streptophyta</taxon>
        <taxon>Embryophyta</taxon>
        <taxon>Tracheophyta</taxon>
        <taxon>Polypodiopsida</taxon>
        <taxon>Polypodiidae</taxon>
        <taxon>Polypodiales</taxon>
        <taxon>Pteridineae</taxon>
        <taxon>Pteridaceae</taxon>
        <taxon>Vittarioideae</taxon>
        <taxon>Adiantum</taxon>
    </lineage>
</organism>
<protein>
    <submittedName>
        <fullName evidence="1">Uncharacterized protein</fullName>
    </submittedName>
</protein>
<keyword evidence="2" id="KW-1185">Reference proteome</keyword>
<accession>A0A9D4ZQV6</accession>
<comment type="caution">
    <text evidence="1">The sequence shown here is derived from an EMBL/GenBank/DDBJ whole genome shotgun (WGS) entry which is preliminary data.</text>
</comment>